<dbReference type="KEGG" id="cep:Cri9333_1441"/>
<evidence type="ECO:0000256" key="1">
    <source>
        <dbReference type="SAM" id="Coils"/>
    </source>
</evidence>
<dbReference type="AlphaFoldDB" id="K9VYU5"/>
<accession>K9VYU5</accession>
<organism evidence="2 3">
    <name type="scientific">Crinalium epipsammum PCC 9333</name>
    <dbReference type="NCBI Taxonomy" id="1173022"/>
    <lineage>
        <taxon>Bacteria</taxon>
        <taxon>Bacillati</taxon>
        <taxon>Cyanobacteriota</taxon>
        <taxon>Cyanophyceae</taxon>
        <taxon>Gomontiellales</taxon>
        <taxon>Gomontiellaceae</taxon>
        <taxon>Crinalium</taxon>
    </lineage>
</organism>
<feature type="coiled-coil region" evidence="1">
    <location>
        <begin position="96"/>
        <end position="130"/>
    </location>
</feature>
<name>K9VYU5_9CYAN</name>
<dbReference type="Gene3D" id="1.20.5.1700">
    <property type="match status" value="1"/>
</dbReference>
<evidence type="ECO:0000313" key="2">
    <source>
        <dbReference type="EMBL" id="AFZ12335.1"/>
    </source>
</evidence>
<keyword evidence="1" id="KW-0175">Coiled coil</keyword>
<reference evidence="2 3" key="1">
    <citation type="submission" date="2012-06" db="EMBL/GenBank/DDBJ databases">
        <title>Finished chromosome of genome of Crinalium epipsammum PCC 9333.</title>
        <authorList>
            <consortium name="US DOE Joint Genome Institute"/>
            <person name="Gugger M."/>
            <person name="Coursin T."/>
            <person name="Rippka R."/>
            <person name="Tandeau De Marsac N."/>
            <person name="Huntemann M."/>
            <person name="Wei C.-L."/>
            <person name="Han J."/>
            <person name="Detter J.C."/>
            <person name="Han C."/>
            <person name="Tapia R."/>
            <person name="Davenport K."/>
            <person name="Daligault H."/>
            <person name="Erkkila T."/>
            <person name="Gu W."/>
            <person name="Munk A.C.C."/>
            <person name="Teshima H."/>
            <person name="Xu Y."/>
            <person name="Chain P."/>
            <person name="Chen A."/>
            <person name="Krypides N."/>
            <person name="Mavromatis K."/>
            <person name="Markowitz V."/>
            <person name="Szeto E."/>
            <person name="Ivanova N."/>
            <person name="Mikhailova N."/>
            <person name="Ovchinnikova G."/>
            <person name="Pagani I."/>
            <person name="Pati A."/>
            <person name="Goodwin L."/>
            <person name="Peters L."/>
            <person name="Pitluck S."/>
            <person name="Woyke T."/>
            <person name="Kerfeld C."/>
        </authorList>
    </citation>
    <scope>NUCLEOTIDE SEQUENCE [LARGE SCALE GENOMIC DNA]</scope>
    <source>
        <strain evidence="2 3">PCC 9333</strain>
    </source>
</reference>
<dbReference type="RefSeq" id="WP_015202457.1">
    <property type="nucleotide sequence ID" value="NC_019753.1"/>
</dbReference>
<dbReference type="HOGENOM" id="CLU_1812543_0_0_3"/>
<evidence type="ECO:0000313" key="3">
    <source>
        <dbReference type="Proteomes" id="UP000010472"/>
    </source>
</evidence>
<gene>
    <name evidence="2" type="ORF">Cri9333_1441</name>
</gene>
<sequence length="142" mass="17236">MANKSFLTQCPYCQKWENHDCSPTKELSGKVTKPFHPYSINDKIVNLSFHERQCKYCEKHFLTTEISYKYFWGLMNENKELKKENEMLKFQDRIKNQIHERDIKRLKDDKVRLKNELQEAKTELDKLYRTIEYMRSCLGMLT</sequence>
<dbReference type="Proteomes" id="UP000010472">
    <property type="component" value="Chromosome"/>
</dbReference>
<protein>
    <submittedName>
        <fullName evidence="2">Uncharacterized protein</fullName>
    </submittedName>
</protein>
<dbReference type="EMBL" id="CP003620">
    <property type="protein sequence ID" value="AFZ12335.1"/>
    <property type="molecule type" value="Genomic_DNA"/>
</dbReference>
<keyword evidence="3" id="KW-1185">Reference proteome</keyword>
<proteinExistence type="predicted"/>